<keyword evidence="2" id="KW-1185">Reference proteome</keyword>
<dbReference type="PANTHER" id="PTHR34851">
    <property type="entry name" value="PROTEIN CBG05235-RELATED"/>
    <property type="match status" value="1"/>
</dbReference>
<dbReference type="WBParaSite" id="Gr19_v10_g9581.t1">
    <property type="protein sequence ID" value="Gr19_v10_g9581.t1"/>
    <property type="gene ID" value="Gr19_v10_g9581"/>
</dbReference>
<name>A0A914IDF2_GLORO</name>
<dbReference type="Proteomes" id="UP000887572">
    <property type="component" value="Unplaced"/>
</dbReference>
<keyword evidence="1" id="KW-0812">Transmembrane</keyword>
<organism evidence="2 3">
    <name type="scientific">Globodera rostochiensis</name>
    <name type="common">Golden nematode worm</name>
    <name type="synonym">Heterodera rostochiensis</name>
    <dbReference type="NCBI Taxonomy" id="31243"/>
    <lineage>
        <taxon>Eukaryota</taxon>
        <taxon>Metazoa</taxon>
        <taxon>Ecdysozoa</taxon>
        <taxon>Nematoda</taxon>
        <taxon>Chromadorea</taxon>
        <taxon>Rhabditida</taxon>
        <taxon>Tylenchina</taxon>
        <taxon>Tylenchomorpha</taxon>
        <taxon>Tylenchoidea</taxon>
        <taxon>Heteroderidae</taxon>
        <taxon>Heteroderinae</taxon>
        <taxon>Globodera</taxon>
    </lineage>
</organism>
<proteinExistence type="predicted"/>
<evidence type="ECO:0000313" key="2">
    <source>
        <dbReference type="Proteomes" id="UP000887572"/>
    </source>
</evidence>
<reference evidence="3" key="1">
    <citation type="submission" date="2022-11" db="UniProtKB">
        <authorList>
            <consortium name="WormBaseParasite"/>
        </authorList>
    </citation>
    <scope>IDENTIFICATION</scope>
</reference>
<dbReference type="AlphaFoldDB" id="A0A914IDF2"/>
<evidence type="ECO:0000256" key="1">
    <source>
        <dbReference type="SAM" id="Phobius"/>
    </source>
</evidence>
<feature type="transmembrane region" description="Helical" evidence="1">
    <location>
        <begin position="78"/>
        <end position="103"/>
    </location>
</feature>
<sequence length="168" mass="19049">MIYKSRYTFCCGPFRTSVETGTYLVAILGFVLELIVAIYDFAKFHSVLPGLFPLLSAISYLSVVFAQKKNNPSLFMPYLLVEGIGLVFNMLVCITIATITILVPQEIVDELNKRSEKPITREMLRPNLIVCLIIVSLYFAMTAWFYSIIYRAYKMLKDAKATGRIPPV</sequence>
<accession>A0A914IDF2</accession>
<keyword evidence="1" id="KW-0472">Membrane</keyword>
<dbReference type="PANTHER" id="PTHR34851:SF5">
    <property type="entry name" value="MARVEL DOMAIN-CONTAINING PROTEIN"/>
    <property type="match status" value="1"/>
</dbReference>
<keyword evidence="1" id="KW-1133">Transmembrane helix</keyword>
<feature type="transmembrane region" description="Helical" evidence="1">
    <location>
        <begin position="47"/>
        <end position="66"/>
    </location>
</feature>
<evidence type="ECO:0000313" key="3">
    <source>
        <dbReference type="WBParaSite" id="Gr19_v10_g9581.t1"/>
    </source>
</evidence>
<feature type="transmembrane region" description="Helical" evidence="1">
    <location>
        <begin position="21"/>
        <end position="41"/>
    </location>
</feature>
<protein>
    <submittedName>
        <fullName evidence="3">MARVEL domain-containing protein</fullName>
    </submittedName>
</protein>
<feature type="transmembrane region" description="Helical" evidence="1">
    <location>
        <begin position="123"/>
        <end position="146"/>
    </location>
</feature>